<name>A0A060M333_9BACI</name>
<sequence>MKNLHEYFLLMFVVGSVAYVGNVIGDGMVSLQSMAGMLILIVIAGLGQLLNKLIPINVPSVVYVIAIGIIASLPQTPWGESVSTFTNEINLLSIATPILAYAGIAIGRSWTDFVSMGWKAMIVSTCVLFGTLIGSAVIAQIVLTFQGII</sequence>
<dbReference type="KEGG" id="ble:BleG1_1906"/>
<dbReference type="PATRIC" id="fig|1246626.3.peg.1904"/>
<feature type="transmembrane region" description="Helical" evidence="1">
    <location>
        <begin position="122"/>
        <end position="143"/>
    </location>
</feature>
<dbReference type="AlphaFoldDB" id="A0A060M333"/>
<organism evidence="2 3">
    <name type="scientific">Shouchella lehensis G1</name>
    <dbReference type="NCBI Taxonomy" id="1246626"/>
    <lineage>
        <taxon>Bacteria</taxon>
        <taxon>Bacillati</taxon>
        <taxon>Bacillota</taxon>
        <taxon>Bacilli</taxon>
        <taxon>Bacillales</taxon>
        <taxon>Bacillaceae</taxon>
        <taxon>Shouchella</taxon>
    </lineage>
</organism>
<protein>
    <recommendedName>
        <fullName evidence="4">DUF340 domain-containing protein</fullName>
    </recommendedName>
</protein>
<reference evidence="2 3" key="1">
    <citation type="journal article" date="2014" name="Gene">
        <title>A comparative genomic analysis of the alkalitolerant soil bacterium Bacillus lehensis G1.</title>
        <authorList>
            <person name="Noor Y.M."/>
            <person name="Samsulrizal N.H."/>
            <person name="Jema'on N.A."/>
            <person name="Low K.O."/>
            <person name="Ramli A.N."/>
            <person name="Alias N.I."/>
            <person name="Damis S.I."/>
            <person name="Fuzi S.F."/>
            <person name="Isa M.N."/>
            <person name="Murad A.M."/>
            <person name="Raih M.F."/>
            <person name="Bakar F.D."/>
            <person name="Najimudin N."/>
            <person name="Mahadi N.M."/>
            <person name="Illias R.M."/>
        </authorList>
    </citation>
    <scope>NUCLEOTIDE SEQUENCE [LARGE SCALE GENOMIC DNA]</scope>
    <source>
        <strain evidence="2 3">G1</strain>
    </source>
</reference>
<evidence type="ECO:0000313" key="3">
    <source>
        <dbReference type="Proteomes" id="UP000027142"/>
    </source>
</evidence>
<accession>A0A060M333</accession>
<dbReference type="OrthoDB" id="6443879at2"/>
<dbReference type="HOGENOM" id="CLU_132472_1_0_9"/>
<dbReference type="eggNOG" id="ENOG5031UAF">
    <property type="taxonomic scope" value="Bacteria"/>
</dbReference>
<dbReference type="Proteomes" id="UP000027142">
    <property type="component" value="Chromosome"/>
</dbReference>
<dbReference type="STRING" id="1246626.BleG1_1906"/>
<evidence type="ECO:0000256" key="1">
    <source>
        <dbReference type="SAM" id="Phobius"/>
    </source>
</evidence>
<evidence type="ECO:0008006" key="4">
    <source>
        <dbReference type="Google" id="ProtNLM"/>
    </source>
</evidence>
<feature type="transmembrane region" description="Helical" evidence="1">
    <location>
        <begin position="31"/>
        <end position="49"/>
    </location>
</feature>
<feature type="transmembrane region" description="Helical" evidence="1">
    <location>
        <begin position="61"/>
        <end position="79"/>
    </location>
</feature>
<evidence type="ECO:0000313" key="2">
    <source>
        <dbReference type="EMBL" id="AIC94484.1"/>
    </source>
</evidence>
<keyword evidence="1" id="KW-0812">Transmembrane</keyword>
<keyword evidence="1" id="KW-0472">Membrane</keyword>
<gene>
    <name evidence="2" type="ORF">BleG1_1906</name>
</gene>
<feature type="transmembrane region" description="Helical" evidence="1">
    <location>
        <begin position="91"/>
        <end position="110"/>
    </location>
</feature>
<dbReference type="EMBL" id="CP003923">
    <property type="protein sequence ID" value="AIC94484.1"/>
    <property type="molecule type" value="Genomic_DNA"/>
</dbReference>
<dbReference type="RefSeq" id="WP_038479933.1">
    <property type="nucleotide sequence ID" value="NZ_CP003923.1"/>
</dbReference>
<proteinExistence type="predicted"/>
<feature type="transmembrane region" description="Helical" evidence="1">
    <location>
        <begin position="7"/>
        <end position="25"/>
    </location>
</feature>
<keyword evidence="1" id="KW-1133">Transmembrane helix</keyword>
<keyword evidence="3" id="KW-1185">Reference proteome</keyword>